<organism evidence="1 2">
    <name type="scientific">Caerostris darwini</name>
    <dbReference type="NCBI Taxonomy" id="1538125"/>
    <lineage>
        <taxon>Eukaryota</taxon>
        <taxon>Metazoa</taxon>
        <taxon>Ecdysozoa</taxon>
        <taxon>Arthropoda</taxon>
        <taxon>Chelicerata</taxon>
        <taxon>Arachnida</taxon>
        <taxon>Araneae</taxon>
        <taxon>Araneomorphae</taxon>
        <taxon>Entelegynae</taxon>
        <taxon>Araneoidea</taxon>
        <taxon>Araneidae</taxon>
        <taxon>Caerostris</taxon>
    </lineage>
</organism>
<proteinExistence type="predicted"/>
<dbReference type="Proteomes" id="UP001054837">
    <property type="component" value="Unassembled WGS sequence"/>
</dbReference>
<dbReference type="AlphaFoldDB" id="A0AAV4T8B0"/>
<protein>
    <submittedName>
        <fullName evidence="1">Uncharacterized protein</fullName>
    </submittedName>
</protein>
<reference evidence="1 2" key="1">
    <citation type="submission" date="2021-06" db="EMBL/GenBank/DDBJ databases">
        <title>Caerostris darwini draft genome.</title>
        <authorList>
            <person name="Kono N."/>
            <person name="Arakawa K."/>
        </authorList>
    </citation>
    <scope>NUCLEOTIDE SEQUENCE [LARGE SCALE GENOMIC DNA]</scope>
</reference>
<comment type="caution">
    <text evidence="1">The sequence shown here is derived from an EMBL/GenBank/DDBJ whole genome shotgun (WGS) entry which is preliminary data.</text>
</comment>
<name>A0AAV4T8B0_9ARAC</name>
<accession>A0AAV4T8B0</accession>
<gene>
    <name evidence="1" type="ORF">CDAR_183231</name>
</gene>
<keyword evidence="2" id="KW-1185">Reference proteome</keyword>
<evidence type="ECO:0000313" key="2">
    <source>
        <dbReference type="Proteomes" id="UP001054837"/>
    </source>
</evidence>
<evidence type="ECO:0000313" key="1">
    <source>
        <dbReference type="EMBL" id="GIY42424.1"/>
    </source>
</evidence>
<dbReference type="EMBL" id="BPLQ01009199">
    <property type="protein sequence ID" value="GIY42424.1"/>
    <property type="molecule type" value="Genomic_DNA"/>
</dbReference>
<sequence length="247" mass="28111">MPGSGHSFIDAQGSRSDQSVEESIVFVKNFRNKWFYDTGCFDEYIPSPLSAFANPCKNRDYFFIRNAARHLSPIPILKAGQSALANERERNVSSNNLLDHAAEKGQLSSRGGRWTESSRGTNIRKSNQLLLSAFIKRSEIRFSEKEGWKLLKKEKNRLVRKESGGRNLQARFIVCHEKFSGAILMCARDLQKEYKSPSNWNLQSLLCDFEISYVGIWAVGVGCANGFSVRRVNMYFGQRMKCCLCKI</sequence>